<dbReference type="GO" id="GO:0003677">
    <property type="term" value="F:DNA binding"/>
    <property type="evidence" value="ECO:0007669"/>
    <property type="project" value="UniProtKB-KW"/>
</dbReference>
<gene>
    <name evidence="3" type="ORF">METHB2_910007</name>
</gene>
<evidence type="ECO:0000259" key="2">
    <source>
        <dbReference type="Pfam" id="PF13495"/>
    </source>
</evidence>
<dbReference type="InterPro" id="IPR010998">
    <property type="entry name" value="Integrase_recombinase_N"/>
</dbReference>
<accession>A0A8S0XA47</accession>
<dbReference type="Proteomes" id="UP000494216">
    <property type="component" value="Unassembled WGS sequence"/>
</dbReference>
<comment type="caution">
    <text evidence="3">The sequence shown here is derived from an EMBL/GenBank/DDBJ whole genome shotgun (WGS) entry which is preliminary data.</text>
</comment>
<name>A0A8S0XA47_9GAMM</name>
<dbReference type="GO" id="GO:0015074">
    <property type="term" value="P:DNA integration"/>
    <property type="evidence" value="ECO:0007669"/>
    <property type="project" value="InterPro"/>
</dbReference>
<sequence length="66" mass="7596">MTPLRQKMIDAILVRGIAPRTQRSYLMAVTELAKYYHRSPDHLSGEELEAFFLAMVKEHRPHAGCI</sequence>
<evidence type="ECO:0000313" key="3">
    <source>
        <dbReference type="EMBL" id="CAA9893006.1"/>
    </source>
</evidence>
<keyword evidence="4" id="KW-1185">Reference proteome</keyword>
<keyword evidence="1" id="KW-0238">DNA-binding</keyword>
<dbReference type="AlphaFoldDB" id="A0A8S0XA47"/>
<dbReference type="RefSeq" id="WP_174627704.1">
    <property type="nucleotide sequence ID" value="NZ_CADCXN010000126.1"/>
</dbReference>
<feature type="domain" description="Integrase SAM-like N-terminal" evidence="2">
    <location>
        <begin position="4"/>
        <end position="62"/>
    </location>
</feature>
<evidence type="ECO:0000313" key="4">
    <source>
        <dbReference type="Proteomes" id="UP000494216"/>
    </source>
</evidence>
<evidence type="ECO:0000256" key="1">
    <source>
        <dbReference type="ARBA" id="ARBA00023125"/>
    </source>
</evidence>
<dbReference type="EMBL" id="CADCXN010000126">
    <property type="protein sequence ID" value="CAA9893006.1"/>
    <property type="molecule type" value="Genomic_DNA"/>
</dbReference>
<dbReference type="Gene3D" id="1.10.150.130">
    <property type="match status" value="1"/>
</dbReference>
<reference evidence="3 4" key="1">
    <citation type="submission" date="2020-02" db="EMBL/GenBank/DDBJ databases">
        <authorList>
            <person name="Hogendoorn C."/>
        </authorList>
    </citation>
    <scope>NUCLEOTIDE SEQUENCE [LARGE SCALE GENOMIC DNA]</scope>
    <source>
        <strain evidence="3">METHB21</strain>
    </source>
</reference>
<proteinExistence type="predicted"/>
<organism evidence="3 4">
    <name type="scientific">Candidatus Methylobacter favarea</name>
    <dbReference type="NCBI Taxonomy" id="2707345"/>
    <lineage>
        <taxon>Bacteria</taxon>
        <taxon>Pseudomonadati</taxon>
        <taxon>Pseudomonadota</taxon>
        <taxon>Gammaproteobacteria</taxon>
        <taxon>Methylococcales</taxon>
        <taxon>Methylococcaceae</taxon>
        <taxon>Methylobacter</taxon>
    </lineage>
</organism>
<protein>
    <submittedName>
        <fullName evidence="3">Site-specific recombinase XerD</fullName>
    </submittedName>
</protein>
<dbReference type="Pfam" id="PF13495">
    <property type="entry name" value="Phage_int_SAM_4"/>
    <property type="match status" value="1"/>
</dbReference>
<dbReference type="InterPro" id="IPR004107">
    <property type="entry name" value="Integrase_SAM-like_N"/>
</dbReference>